<evidence type="ECO:0000313" key="9">
    <source>
        <dbReference type="Proteomes" id="UP000184462"/>
    </source>
</evidence>
<dbReference type="PANTHER" id="PTHR18952">
    <property type="entry name" value="CARBONIC ANHYDRASE"/>
    <property type="match status" value="1"/>
</dbReference>
<dbReference type="PROSITE" id="PS51144">
    <property type="entry name" value="ALPHA_CA_2"/>
    <property type="match status" value="1"/>
</dbReference>
<dbReference type="PANTHER" id="PTHR18952:SF265">
    <property type="entry name" value="CARBONIC ANHYDRASE"/>
    <property type="match status" value="1"/>
</dbReference>
<dbReference type="InterPro" id="IPR041891">
    <property type="entry name" value="Alpha_CA_prokaryot-like"/>
</dbReference>
<evidence type="ECO:0000313" key="8">
    <source>
        <dbReference type="EMBL" id="SHE90441.1"/>
    </source>
</evidence>
<dbReference type="Proteomes" id="UP000184462">
    <property type="component" value="Unassembled WGS sequence"/>
</dbReference>
<dbReference type="GO" id="GO:0004089">
    <property type="term" value="F:carbonate dehydratase activity"/>
    <property type="evidence" value="ECO:0007669"/>
    <property type="project" value="UniProtKB-EC"/>
</dbReference>
<dbReference type="Pfam" id="PF00194">
    <property type="entry name" value="Carb_anhydrase"/>
    <property type="match status" value="1"/>
</dbReference>
<evidence type="ECO:0000256" key="1">
    <source>
        <dbReference type="ARBA" id="ARBA00010718"/>
    </source>
</evidence>
<proteinExistence type="inferred from homology"/>
<dbReference type="SMART" id="SM01057">
    <property type="entry name" value="Carb_anhydrase"/>
    <property type="match status" value="1"/>
</dbReference>
<evidence type="ECO:0000256" key="6">
    <source>
        <dbReference type="ARBA" id="ARBA00048348"/>
    </source>
</evidence>
<name>A0A1M4XAH6_9FLAO</name>
<dbReference type="Gene3D" id="3.10.200.10">
    <property type="entry name" value="Alpha carbonic anhydrase"/>
    <property type="match status" value="1"/>
</dbReference>
<dbReference type="EC" id="4.2.1.1" evidence="2"/>
<dbReference type="SUPFAM" id="SSF51069">
    <property type="entry name" value="Carbonic anhydrase"/>
    <property type="match status" value="1"/>
</dbReference>
<keyword evidence="3" id="KW-0479">Metal-binding</keyword>
<gene>
    <name evidence="8" type="ORF">SAMN05444278_10843</name>
</gene>
<evidence type="ECO:0000256" key="4">
    <source>
        <dbReference type="ARBA" id="ARBA00022833"/>
    </source>
</evidence>
<dbReference type="InterPro" id="IPR023561">
    <property type="entry name" value="Carbonic_anhydrase_a-class"/>
</dbReference>
<sequence length="255" mass="29551">MNKIKSIFLILIVVTSCGTESATDKNANQNHWSYEGETGPEHWDELEKNNQCSGLFQSPINLVNFSEDKNLNPLDLHYADSTKIHSVENNGHTIKYNFEKGDYLIYNDKRFNLVQFHFHEPAEHLIEGVRYPLEIHLVHTSEEGEICVLGIMAKEGKNSEPFEFLERFLPLEQDESKLINKSFDIQSTLPENQNYFTYKGSLTTPPCTENVTWFVFKEPINVSEAQVELLRGFMPINNYRDHKPQNGRIIKLSHF</sequence>
<comment type="similarity">
    <text evidence="1">Belongs to the alpha-carbonic anhydrase family.</text>
</comment>
<dbReference type="STRING" id="1155689.SAMN05444278_10843"/>
<dbReference type="PROSITE" id="PS51257">
    <property type="entry name" value="PROKAR_LIPOPROTEIN"/>
    <property type="match status" value="1"/>
</dbReference>
<dbReference type="GO" id="GO:0008270">
    <property type="term" value="F:zinc ion binding"/>
    <property type="evidence" value="ECO:0007669"/>
    <property type="project" value="InterPro"/>
</dbReference>
<protein>
    <recommendedName>
        <fullName evidence="2">carbonic anhydrase</fullName>
        <ecNumber evidence="2">4.2.1.1</ecNumber>
    </recommendedName>
</protein>
<comment type="catalytic activity">
    <reaction evidence="6">
        <text>hydrogencarbonate + H(+) = CO2 + H2O</text>
        <dbReference type="Rhea" id="RHEA:10748"/>
        <dbReference type="ChEBI" id="CHEBI:15377"/>
        <dbReference type="ChEBI" id="CHEBI:15378"/>
        <dbReference type="ChEBI" id="CHEBI:16526"/>
        <dbReference type="ChEBI" id="CHEBI:17544"/>
        <dbReference type="EC" id="4.2.1.1"/>
    </reaction>
</comment>
<evidence type="ECO:0000259" key="7">
    <source>
        <dbReference type="PROSITE" id="PS51144"/>
    </source>
</evidence>
<dbReference type="OrthoDB" id="5327615at2"/>
<feature type="domain" description="Alpha-carbonic anhydrase" evidence="7">
    <location>
        <begin position="30"/>
        <end position="254"/>
    </location>
</feature>
<dbReference type="CDD" id="cd03124">
    <property type="entry name" value="alpha_CA_prokaryotic_like"/>
    <property type="match status" value="1"/>
</dbReference>
<evidence type="ECO:0000256" key="5">
    <source>
        <dbReference type="ARBA" id="ARBA00023239"/>
    </source>
</evidence>
<keyword evidence="9" id="KW-1185">Reference proteome</keyword>
<dbReference type="InterPro" id="IPR001148">
    <property type="entry name" value="CA_dom"/>
</dbReference>
<dbReference type="EMBL" id="FQTW01000008">
    <property type="protein sequence ID" value="SHE90441.1"/>
    <property type="molecule type" value="Genomic_DNA"/>
</dbReference>
<dbReference type="AlphaFoldDB" id="A0A1M4XAH6"/>
<keyword evidence="4" id="KW-0862">Zinc</keyword>
<evidence type="ECO:0000256" key="3">
    <source>
        <dbReference type="ARBA" id="ARBA00022723"/>
    </source>
</evidence>
<organism evidence="8 9">
    <name type="scientific">Psychroflexus salarius</name>
    <dbReference type="NCBI Taxonomy" id="1155689"/>
    <lineage>
        <taxon>Bacteria</taxon>
        <taxon>Pseudomonadati</taxon>
        <taxon>Bacteroidota</taxon>
        <taxon>Flavobacteriia</taxon>
        <taxon>Flavobacteriales</taxon>
        <taxon>Flavobacteriaceae</taxon>
        <taxon>Psychroflexus</taxon>
    </lineage>
</organism>
<evidence type="ECO:0000256" key="2">
    <source>
        <dbReference type="ARBA" id="ARBA00012925"/>
    </source>
</evidence>
<dbReference type="InterPro" id="IPR036398">
    <property type="entry name" value="CA_dom_sf"/>
</dbReference>
<dbReference type="RefSeq" id="WP_073193423.1">
    <property type="nucleotide sequence ID" value="NZ_FQTW01000008.1"/>
</dbReference>
<reference evidence="8 9" key="1">
    <citation type="submission" date="2016-11" db="EMBL/GenBank/DDBJ databases">
        <authorList>
            <person name="Jaros S."/>
            <person name="Januszkiewicz K."/>
            <person name="Wedrychowicz H."/>
        </authorList>
    </citation>
    <scope>NUCLEOTIDE SEQUENCE [LARGE SCALE GENOMIC DNA]</scope>
    <source>
        <strain evidence="8 9">DSM 25661</strain>
    </source>
</reference>
<accession>A0A1M4XAH6</accession>
<keyword evidence="5" id="KW-0456">Lyase</keyword>